<reference evidence="1 2" key="1">
    <citation type="submission" date="2018-04" db="EMBL/GenBank/DDBJ databases">
        <title>Characteristic and Complete Genome Sequencing of A Novel Member of Infective Endocarditis Causative Bacteria: Bergeyella cardium QL-PH.</title>
        <authorList>
            <person name="Pan H."/>
            <person name="Sun E."/>
            <person name="Zhang Y."/>
        </authorList>
    </citation>
    <scope>NUCLEOTIDE SEQUENCE [LARGE SCALE GENOMIC DNA]</scope>
    <source>
        <strain evidence="1 2">HPQL</strain>
    </source>
</reference>
<name>A0A6P1QR26_9FLAO</name>
<keyword evidence="2" id="KW-1185">Reference proteome</keyword>
<evidence type="ECO:0000313" key="2">
    <source>
        <dbReference type="Proteomes" id="UP000464318"/>
    </source>
</evidence>
<dbReference type="OrthoDB" id="1266388at2"/>
<dbReference type="EMBL" id="CP029149">
    <property type="protein sequence ID" value="QHN64626.1"/>
    <property type="molecule type" value="Genomic_DNA"/>
</dbReference>
<gene>
    <name evidence="1" type="ORF">DBX24_01325</name>
</gene>
<dbReference type="RefSeq" id="WP_160223736.1">
    <property type="nucleotide sequence ID" value="NZ_CP029149.1"/>
</dbReference>
<sequence>MPHYKLPFSIQLERKYNDINIDDFIKEWKENEKNRQERTIAIDNELHIELGKFNTFDINLNEIIDLGMRYALCKREFRRMMAQVIEQKNKKI</sequence>
<protein>
    <submittedName>
        <fullName evidence="1">Uncharacterized protein</fullName>
    </submittedName>
</protein>
<proteinExistence type="predicted"/>
<dbReference type="KEGG" id="bcad:DBX24_01325"/>
<evidence type="ECO:0000313" key="1">
    <source>
        <dbReference type="EMBL" id="QHN64626.1"/>
    </source>
</evidence>
<dbReference type="Proteomes" id="UP000464318">
    <property type="component" value="Chromosome"/>
</dbReference>
<dbReference type="AlphaFoldDB" id="A0A6P1QR26"/>
<organism evidence="1 2">
    <name type="scientific">Bergeyella cardium</name>
    <dbReference type="NCBI Taxonomy" id="1585976"/>
    <lineage>
        <taxon>Bacteria</taxon>
        <taxon>Pseudomonadati</taxon>
        <taxon>Bacteroidota</taxon>
        <taxon>Flavobacteriia</taxon>
        <taxon>Flavobacteriales</taxon>
        <taxon>Weeksellaceae</taxon>
        <taxon>Bergeyella</taxon>
    </lineage>
</organism>
<accession>A0A6P1QR26</accession>